<keyword evidence="2" id="KW-0677">Repeat</keyword>
<evidence type="ECO:0000256" key="8">
    <source>
        <dbReference type="SAM" id="SignalP"/>
    </source>
</evidence>
<evidence type="ECO:0000256" key="6">
    <source>
        <dbReference type="SAM" id="MobiDB-lite"/>
    </source>
</evidence>
<organism evidence="10 11">
    <name type="scientific">Brassicogethes aeneus</name>
    <name type="common">Rape pollen beetle</name>
    <name type="synonym">Meligethes aeneus</name>
    <dbReference type="NCBI Taxonomy" id="1431903"/>
    <lineage>
        <taxon>Eukaryota</taxon>
        <taxon>Metazoa</taxon>
        <taxon>Ecdysozoa</taxon>
        <taxon>Arthropoda</taxon>
        <taxon>Hexapoda</taxon>
        <taxon>Insecta</taxon>
        <taxon>Pterygota</taxon>
        <taxon>Neoptera</taxon>
        <taxon>Endopterygota</taxon>
        <taxon>Coleoptera</taxon>
        <taxon>Polyphaga</taxon>
        <taxon>Cucujiformia</taxon>
        <taxon>Nitidulidae</taxon>
        <taxon>Meligethinae</taxon>
        <taxon>Brassicogethes</taxon>
    </lineage>
</organism>
<dbReference type="InterPro" id="IPR015919">
    <property type="entry name" value="Cadherin-like_sf"/>
</dbReference>
<evidence type="ECO:0000256" key="2">
    <source>
        <dbReference type="ARBA" id="ARBA00022737"/>
    </source>
</evidence>
<evidence type="ECO:0000256" key="4">
    <source>
        <dbReference type="ARBA" id="ARBA00023136"/>
    </source>
</evidence>
<dbReference type="InterPro" id="IPR039808">
    <property type="entry name" value="Cadherin"/>
</dbReference>
<name>A0A9P0B7I1_BRAAE</name>
<dbReference type="PANTHER" id="PTHR24027">
    <property type="entry name" value="CADHERIN-23"/>
    <property type="match status" value="1"/>
</dbReference>
<feature type="domain" description="Cadherin" evidence="9">
    <location>
        <begin position="153"/>
        <end position="262"/>
    </location>
</feature>
<evidence type="ECO:0000313" key="10">
    <source>
        <dbReference type="EMBL" id="CAH0556972.1"/>
    </source>
</evidence>
<keyword evidence="7" id="KW-0812">Transmembrane</keyword>
<dbReference type="AlphaFoldDB" id="A0A9P0B7I1"/>
<feature type="chain" id="PRO_5040415559" description="Cadherin domain-containing protein" evidence="8">
    <location>
        <begin position="18"/>
        <end position="717"/>
    </location>
</feature>
<evidence type="ECO:0000256" key="3">
    <source>
        <dbReference type="ARBA" id="ARBA00022837"/>
    </source>
</evidence>
<comment type="subcellular location">
    <subcellularLocation>
        <location evidence="1">Membrane</location>
    </subcellularLocation>
</comment>
<keyword evidence="3 5" id="KW-0106">Calcium</keyword>
<keyword evidence="8" id="KW-0732">Signal</keyword>
<evidence type="ECO:0000313" key="11">
    <source>
        <dbReference type="Proteomes" id="UP001154078"/>
    </source>
</evidence>
<accession>A0A9P0B7I1</accession>
<keyword evidence="4 7" id="KW-0472">Membrane</keyword>
<dbReference type="OrthoDB" id="6606209at2759"/>
<protein>
    <recommendedName>
        <fullName evidence="9">Cadherin domain-containing protein</fullName>
    </recommendedName>
</protein>
<feature type="transmembrane region" description="Helical" evidence="7">
    <location>
        <begin position="578"/>
        <end position="602"/>
    </location>
</feature>
<feature type="signal peptide" evidence="8">
    <location>
        <begin position="1"/>
        <end position="17"/>
    </location>
</feature>
<keyword evidence="7" id="KW-1133">Transmembrane helix</keyword>
<dbReference type="PROSITE" id="PS50268">
    <property type="entry name" value="CADHERIN_2"/>
    <property type="match status" value="1"/>
</dbReference>
<dbReference type="GO" id="GO:0005509">
    <property type="term" value="F:calcium ion binding"/>
    <property type="evidence" value="ECO:0007669"/>
    <property type="project" value="UniProtKB-UniRule"/>
</dbReference>
<dbReference type="GO" id="GO:0007156">
    <property type="term" value="P:homophilic cell adhesion via plasma membrane adhesion molecules"/>
    <property type="evidence" value="ECO:0007669"/>
    <property type="project" value="InterPro"/>
</dbReference>
<keyword evidence="11" id="KW-1185">Reference proteome</keyword>
<dbReference type="EMBL" id="OV121136">
    <property type="protein sequence ID" value="CAH0556972.1"/>
    <property type="molecule type" value="Genomic_DNA"/>
</dbReference>
<dbReference type="InterPro" id="IPR002126">
    <property type="entry name" value="Cadherin-like_dom"/>
</dbReference>
<gene>
    <name evidence="10" type="ORF">MELIAE_LOCUS7791</name>
</gene>
<dbReference type="GO" id="GO:0008013">
    <property type="term" value="F:beta-catenin binding"/>
    <property type="evidence" value="ECO:0007669"/>
    <property type="project" value="TreeGrafter"/>
</dbReference>
<dbReference type="Gene3D" id="2.60.40.60">
    <property type="entry name" value="Cadherins"/>
    <property type="match status" value="1"/>
</dbReference>
<dbReference type="Proteomes" id="UP001154078">
    <property type="component" value="Chromosome 5"/>
</dbReference>
<feature type="region of interest" description="Disordered" evidence="6">
    <location>
        <begin position="666"/>
        <end position="717"/>
    </location>
</feature>
<reference evidence="10" key="1">
    <citation type="submission" date="2021-12" db="EMBL/GenBank/DDBJ databases">
        <authorList>
            <person name="King R."/>
        </authorList>
    </citation>
    <scope>NUCLEOTIDE SEQUENCE</scope>
</reference>
<sequence>MKRIFFLLFSIFCIVSSQVNNPSNCGVGLDWDFPNDLAGDDTDNDPILNEYKYMDTSNGKPVESFECTSLSDYFDFLLITGETDKETKNFRILKNQFSKLDELINADNPDVTGSQFQIVYNCEITCDKSTSEKSKATIRVTITDKDQHPPEFSAPEYDIKVPMPLPIGTDLTAFIKHNPIYTMDKDFSNKKVTYILNNGHFLINSNKDGKKYTLEMEVASKLNLIEDTPYVITATDDGGKNATATLNIKVDKENSIPDQPNFLEPSYEFLYDVFTPSEPTISTDATIRIKTDHKDILEVGVEPDYEANIQCNQTGTDSEGYVTVECTCLKEFTDSNVYYLVKLNAKTDESSSTTLIIKSKDFSSGPQFQEGYYEATYNPEEDTVKLTTSIKTNIAPISVDLQGEYNEYFKTRLDNDQWTIERTVKKFEETILHKKFINFVLVSKSESGETGRTSLTMNMPNLKASFDKVVYNASLDMDTNFKCDAITINNYIDGVTAKFVDESKYFTFKQNNKMVDIIKKEPFPSDLPKEKYLSVKIQLTEDMTIVQTSILNVDLPLDDGNTNNEEELSEKDKQIKGYIAAVAILSVLLVASIFSFGLVYYLKLRKLKARESNISERKYPFEEKYQPNGVDEIDENYNEPAKIRVEEIEEIEKPKSVAFNEFVEELEIDSNHEEDDKTSEAEEEDLERKKARNEEMAKRRPTGFVFNRPPIEDDDED</sequence>
<dbReference type="SUPFAM" id="SSF49313">
    <property type="entry name" value="Cadherin-like"/>
    <property type="match status" value="1"/>
</dbReference>
<dbReference type="GO" id="GO:0016477">
    <property type="term" value="P:cell migration"/>
    <property type="evidence" value="ECO:0007669"/>
    <property type="project" value="TreeGrafter"/>
</dbReference>
<dbReference type="PANTHER" id="PTHR24027:SF438">
    <property type="entry name" value="CADHERIN 23"/>
    <property type="match status" value="1"/>
</dbReference>
<proteinExistence type="predicted"/>
<feature type="compositionally biased region" description="Basic and acidic residues" evidence="6">
    <location>
        <begin position="669"/>
        <end position="698"/>
    </location>
</feature>
<evidence type="ECO:0000256" key="5">
    <source>
        <dbReference type="PROSITE-ProRule" id="PRU00043"/>
    </source>
</evidence>
<evidence type="ECO:0000259" key="9">
    <source>
        <dbReference type="PROSITE" id="PS50268"/>
    </source>
</evidence>
<dbReference type="GO" id="GO:0045296">
    <property type="term" value="F:cadherin binding"/>
    <property type="evidence" value="ECO:0007669"/>
    <property type="project" value="TreeGrafter"/>
</dbReference>
<dbReference type="GO" id="GO:0016342">
    <property type="term" value="C:catenin complex"/>
    <property type="evidence" value="ECO:0007669"/>
    <property type="project" value="TreeGrafter"/>
</dbReference>
<evidence type="ECO:0000256" key="1">
    <source>
        <dbReference type="ARBA" id="ARBA00004370"/>
    </source>
</evidence>
<evidence type="ECO:0000256" key="7">
    <source>
        <dbReference type="SAM" id="Phobius"/>
    </source>
</evidence>